<dbReference type="EMBL" id="JACGCM010000601">
    <property type="protein sequence ID" value="KAF6170191.1"/>
    <property type="molecule type" value="Genomic_DNA"/>
</dbReference>
<keyword evidence="5" id="KW-0472">Membrane</keyword>
<comment type="similarity">
    <text evidence="1">Belongs to the ATP-dependent AMP-binding enzyme family.</text>
</comment>
<proteinExistence type="inferred from homology"/>
<dbReference type="InterPro" id="IPR000873">
    <property type="entry name" value="AMP-dep_synth/lig_dom"/>
</dbReference>
<keyword evidence="9" id="KW-1185">Reference proteome</keyword>
<name>A0A7J7NSN1_9MAGN</name>
<evidence type="ECO:0000256" key="3">
    <source>
        <dbReference type="ARBA" id="ARBA00022598"/>
    </source>
</evidence>
<dbReference type="Pfam" id="PF00501">
    <property type="entry name" value="AMP-binding"/>
    <property type="match status" value="1"/>
</dbReference>
<dbReference type="Proteomes" id="UP000541444">
    <property type="component" value="Unassembled WGS sequence"/>
</dbReference>
<evidence type="ECO:0000256" key="5">
    <source>
        <dbReference type="SAM" id="Phobius"/>
    </source>
</evidence>
<accession>A0A7J7NSN1</accession>
<feature type="non-terminal residue" evidence="8">
    <location>
        <position position="1"/>
    </location>
</feature>
<evidence type="ECO:0000313" key="8">
    <source>
        <dbReference type="EMBL" id="KAF6170191.1"/>
    </source>
</evidence>
<evidence type="ECO:0000259" key="7">
    <source>
        <dbReference type="Pfam" id="PF13193"/>
    </source>
</evidence>
<protein>
    <recommendedName>
        <fullName evidence="2">4-coumarate--CoA ligase</fullName>
        <ecNumber evidence="2">6.2.1.12</ecNumber>
    </recommendedName>
</protein>
<dbReference type="InterPro" id="IPR045851">
    <property type="entry name" value="AMP-bd_C_sf"/>
</dbReference>
<feature type="domain" description="AMP-binding enzyme C-terminal" evidence="7">
    <location>
        <begin position="478"/>
        <end position="552"/>
    </location>
</feature>
<evidence type="ECO:0000256" key="1">
    <source>
        <dbReference type="ARBA" id="ARBA00006432"/>
    </source>
</evidence>
<comment type="caution">
    <text evidence="8">The sequence shown here is derived from an EMBL/GenBank/DDBJ whole genome shotgun (WGS) entry which is preliminary data.</text>
</comment>
<sequence>SSVSLSKMQSSRCNVSVKPHTNETCPNWFSPETGIYTSKHKPLHLPQTPFLDVVSFIFSHEHNGVSALIDSPTGVSFSYLELQRMVKSMASGLNQIGISQGEVVLIVLPNTIFFPVMFLSVLGIGAIATTMSPLSTLMEIKKQMKDCRATLVLTVFNKVNEIERTGVRVIGVPETPDYDSSAVEFSQFDEIFRKGDLHLAPRVVINQDDTAAILYSSGTSGASKGVVLSHRNLIAGIMLFVRFEAMPYESPPDSNVYLAAIPMFHVYGLTLLVLGLLSLGTAIVVMKKFDMNEMVRAIDKYGVTHFPVVPPILSALTRVKASNGGSDLRSLKQVSSGAAPLSEKIIQDFLQSFPHVDFIQGYGMTETTAVGSRGFNTKMFKKYTSVGLLAPNMEAKVCCWDTGACLPPSTSGELLLRGPGIMKGYLNGVDETRCMVDNNSWLRTGDIAHFDLDGYIYILDRLKDTIKYKGFQIAPADLESILISHPDVLDVAVTASRDDEAGEVPVAFVVKRSGSSLSQVDVINFVASQVAPYKKVRQVVFTHLIPKSAAGKILRRHLRNSLASRM</sequence>
<comment type="catalytic activity">
    <reaction evidence="4">
        <text>(E)-4-coumarate + ATP + CoA = (E)-4-coumaroyl-CoA + AMP + diphosphate</text>
        <dbReference type="Rhea" id="RHEA:19641"/>
        <dbReference type="ChEBI" id="CHEBI:12876"/>
        <dbReference type="ChEBI" id="CHEBI:30616"/>
        <dbReference type="ChEBI" id="CHEBI:33019"/>
        <dbReference type="ChEBI" id="CHEBI:57287"/>
        <dbReference type="ChEBI" id="CHEBI:85008"/>
        <dbReference type="ChEBI" id="CHEBI:456215"/>
        <dbReference type="EC" id="6.2.1.12"/>
    </reaction>
    <physiologicalReaction direction="left-to-right" evidence="4">
        <dbReference type="Rhea" id="RHEA:19642"/>
    </physiologicalReaction>
</comment>
<dbReference type="InterPro" id="IPR042099">
    <property type="entry name" value="ANL_N_sf"/>
</dbReference>
<dbReference type="PANTHER" id="PTHR24096">
    <property type="entry name" value="LONG-CHAIN-FATTY-ACID--COA LIGASE"/>
    <property type="match status" value="1"/>
</dbReference>
<dbReference type="PROSITE" id="PS00455">
    <property type="entry name" value="AMP_BINDING"/>
    <property type="match status" value="1"/>
</dbReference>
<keyword evidence="5" id="KW-1133">Transmembrane helix</keyword>
<dbReference type="OrthoDB" id="10253869at2759"/>
<keyword evidence="5" id="KW-0812">Transmembrane</keyword>
<dbReference type="Pfam" id="PF13193">
    <property type="entry name" value="AMP-binding_C"/>
    <property type="match status" value="1"/>
</dbReference>
<reference evidence="8 9" key="1">
    <citation type="journal article" date="2020" name="IScience">
        <title>Genome Sequencing of the Endangered Kingdonia uniflora (Circaeasteraceae, Ranunculales) Reveals Potential Mechanisms of Evolutionary Specialization.</title>
        <authorList>
            <person name="Sun Y."/>
            <person name="Deng T."/>
            <person name="Zhang A."/>
            <person name="Moore M.J."/>
            <person name="Landis J.B."/>
            <person name="Lin N."/>
            <person name="Zhang H."/>
            <person name="Zhang X."/>
            <person name="Huang J."/>
            <person name="Zhang X."/>
            <person name="Sun H."/>
            <person name="Wang H."/>
        </authorList>
    </citation>
    <scope>NUCLEOTIDE SEQUENCE [LARGE SCALE GENOMIC DNA]</scope>
    <source>
        <strain evidence="8">TB1705</strain>
        <tissue evidence="8">Leaf</tissue>
    </source>
</reference>
<dbReference type="InterPro" id="IPR020845">
    <property type="entry name" value="AMP-binding_CS"/>
</dbReference>
<dbReference type="GO" id="GO:0016207">
    <property type="term" value="F:4-coumarate-CoA ligase activity"/>
    <property type="evidence" value="ECO:0007669"/>
    <property type="project" value="UniProtKB-EC"/>
</dbReference>
<organism evidence="8 9">
    <name type="scientific">Kingdonia uniflora</name>
    <dbReference type="NCBI Taxonomy" id="39325"/>
    <lineage>
        <taxon>Eukaryota</taxon>
        <taxon>Viridiplantae</taxon>
        <taxon>Streptophyta</taxon>
        <taxon>Embryophyta</taxon>
        <taxon>Tracheophyta</taxon>
        <taxon>Spermatophyta</taxon>
        <taxon>Magnoliopsida</taxon>
        <taxon>Ranunculales</taxon>
        <taxon>Circaeasteraceae</taxon>
        <taxon>Kingdonia</taxon>
    </lineage>
</organism>
<dbReference type="PANTHER" id="PTHR24096:SF149">
    <property type="entry name" value="AMP-BINDING DOMAIN-CONTAINING PROTEIN-RELATED"/>
    <property type="match status" value="1"/>
</dbReference>
<dbReference type="SUPFAM" id="SSF56801">
    <property type="entry name" value="Acetyl-CoA synthetase-like"/>
    <property type="match status" value="1"/>
</dbReference>
<dbReference type="InterPro" id="IPR025110">
    <property type="entry name" value="AMP-bd_C"/>
</dbReference>
<feature type="transmembrane region" description="Helical" evidence="5">
    <location>
        <begin position="112"/>
        <end position="134"/>
    </location>
</feature>
<dbReference type="Gene3D" id="3.40.50.12780">
    <property type="entry name" value="N-terminal domain of ligase-like"/>
    <property type="match status" value="1"/>
</dbReference>
<feature type="domain" description="AMP-dependent synthetase/ligase" evidence="6">
    <location>
        <begin position="64"/>
        <end position="426"/>
    </location>
</feature>
<gene>
    <name evidence="8" type="ORF">GIB67_038724</name>
</gene>
<dbReference type="FunFam" id="3.30.300.30:FF:000007">
    <property type="entry name" value="4-coumarate--CoA ligase 2"/>
    <property type="match status" value="1"/>
</dbReference>
<evidence type="ECO:0000313" key="9">
    <source>
        <dbReference type="Proteomes" id="UP000541444"/>
    </source>
</evidence>
<evidence type="ECO:0000259" key="6">
    <source>
        <dbReference type="Pfam" id="PF00501"/>
    </source>
</evidence>
<evidence type="ECO:0000256" key="2">
    <source>
        <dbReference type="ARBA" id="ARBA00012959"/>
    </source>
</evidence>
<dbReference type="AlphaFoldDB" id="A0A7J7NSN1"/>
<dbReference type="GO" id="GO:0005777">
    <property type="term" value="C:peroxisome"/>
    <property type="evidence" value="ECO:0007669"/>
    <property type="project" value="TreeGrafter"/>
</dbReference>
<evidence type="ECO:0000256" key="4">
    <source>
        <dbReference type="ARBA" id="ARBA00034252"/>
    </source>
</evidence>
<dbReference type="GO" id="GO:0006744">
    <property type="term" value="P:ubiquinone biosynthetic process"/>
    <property type="evidence" value="ECO:0007669"/>
    <property type="project" value="TreeGrafter"/>
</dbReference>
<feature type="transmembrane region" description="Helical" evidence="5">
    <location>
        <begin position="263"/>
        <end position="286"/>
    </location>
</feature>
<dbReference type="EC" id="6.2.1.12" evidence="2"/>
<dbReference type="CDD" id="cd05904">
    <property type="entry name" value="4CL"/>
    <property type="match status" value="1"/>
</dbReference>
<keyword evidence="3" id="KW-0436">Ligase</keyword>
<dbReference type="Gene3D" id="3.30.300.30">
    <property type="match status" value="1"/>
</dbReference>